<organism evidence="5 6">
    <name type="scientific">Parascedosporium putredinis</name>
    <dbReference type="NCBI Taxonomy" id="1442378"/>
    <lineage>
        <taxon>Eukaryota</taxon>
        <taxon>Fungi</taxon>
        <taxon>Dikarya</taxon>
        <taxon>Ascomycota</taxon>
        <taxon>Pezizomycotina</taxon>
        <taxon>Sordariomycetes</taxon>
        <taxon>Hypocreomycetidae</taxon>
        <taxon>Microascales</taxon>
        <taxon>Microascaceae</taxon>
        <taxon>Parascedosporium</taxon>
    </lineage>
</organism>
<dbReference type="Gene3D" id="1.10.1280.10">
    <property type="entry name" value="Di-copper center containing domain from catechol oxidase"/>
    <property type="match status" value="2"/>
</dbReference>
<dbReference type="PANTHER" id="PTHR11474">
    <property type="entry name" value="TYROSINASE FAMILY MEMBER"/>
    <property type="match status" value="1"/>
</dbReference>
<dbReference type="Pfam" id="PF00264">
    <property type="entry name" value="Tyrosinase"/>
    <property type="match status" value="2"/>
</dbReference>
<comment type="caution">
    <text evidence="5">The sequence shown here is derived from an EMBL/GenBank/DDBJ whole genome shotgun (WGS) entry which is preliminary data.</text>
</comment>
<dbReference type="OrthoDB" id="6132182at2759"/>
<dbReference type="InterPro" id="IPR050316">
    <property type="entry name" value="Tyrosinase/Hemocyanin"/>
</dbReference>
<sequence>MMEKPALTPPDVVPGVTNRYEDFVGAHVVQADDAHNTGAFYPYHRLLLHLYEQEIQNCGWPAGIPTGTGPSTTKPPTPSTAPRPRPRHRHRPQPHCVRRDFAPETFVQGTADELIGEGMDQPDFGSFASVTEGSFHSAGHWGIGGLYGDMSDKWTSPSDPLFYLHHANVDRAWWSWQSRDVDARSNDISGPLVPFDNENKVAGNLTLDHLMILGTSAETRVQVKVADLMSVGKGRLCYNYDKLY</sequence>
<dbReference type="EMBL" id="CALLCH030000019">
    <property type="protein sequence ID" value="CAI4218966.1"/>
    <property type="molecule type" value="Genomic_DNA"/>
</dbReference>
<keyword evidence="1" id="KW-0479">Metal-binding</keyword>
<dbReference type="GO" id="GO:0016491">
    <property type="term" value="F:oxidoreductase activity"/>
    <property type="evidence" value="ECO:0007669"/>
    <property type="project" value="InterPro"/>
</dbReference>
<evidence type="ECO:0000313" key="5">
    <source>
        <dbReference type="EMBL" id="CAI4218966.1"/>
    </source>
</evidence>
<dbReference type="PRINTS" id="PR00092">
    <property type="entry name" value="TYROSINASE"/>
</dbReference>
<accession>A0A9P1MEH7</accession>
<dbReference type="GO" id="GO:0046872">
    <property type="term" value="F:metal ion binding"/>
    <property type="evidence" value="ECO:0007669"/>
    <property type="project" value="UniProtKB-KW"/>
</dbReference>
<gene>
    <name evidence="5" type="ORF">PPNO1_LOCUS8537</name>
</gene>
<dbReference type="Proteomes" id="UP000838763">
    <property type="component" value="Unassembled WGS sequence"/>
</dbReference>
<feature type="compositionally biased region" description="Basic residues" evidence="3">
    <location>
        <begin position="84"/>
        <end position="93"/>
    </location>
</feature>
<evidence type="ECO:0000259" key="4">
    <source>
        <dbReference type="PROSITE" id="PS00498"/>
    </source>
</evidence>
<evidence type="ECO:0000256" key="1">
    <source>
        <dbReference type="ARBA" id="ARBA00022723"/>
    </source>
</evidence>
<proteinExistence type="predicted"/>
<name>A0A9P1MEH7_9PEZI</name>
<feature type="domain" description="Tyrosinase copper-binding" evidence="4">
    <location>
        <begin position="159"/>
        <end position="170"/>
    </location>
</feature>
<feature type="compositionally biased region" description="Pro residues" evidence="3">
    <location>
        <begin position="73"/>
        <end position="83"/>
    </location>
</feature>
<protein>
    <recommendedName>
        <fullName evidence="4">Tyrosinase copper-binding domain-containing protein</fullName>
    </recommendedName>
</protein>
<keyword evidence="6" id="KW-1185">Reference proteome</keyword>
<dbReference type="AlphaFoldDB" id="A0A9P1MEH7"/>
<reference evidence="5" key="1">
    <citation type="submission" date="2022-11" db="EMBL/GenBank/DDBJ databases">
        <authorList>
            <person name="Scott C."/>
            <person name="Bruce N."/>
        </authorList>
    </citation>
    <scope>NUCLEOTIDE SEQUENCE</scope>
</reference>
<dbReference type="PANTHER" id="PTHR11474:SF126">
    <property type="entry name" value="TYROSINASE-LIKE PROTEIN TYR-1-RELATED"/>
    <property type="match status" value="1"/>
</dbReference>
<evidence type="ECO:0000256" key="3">
    <source>
        <dbReference type="SAM" id="MobiDB-lite"/>
    </source>
</evidence>
<evidence type="ECO:0000313" key="6">
    <source>
        <dbReference type="Proteomes" id="UP000838763"/>
    </source>
</evidence>
<dbReference type="InterPro" id="IPR002227">
    <property type="entry name" value="Tyrosinase_Cu-bd"/>
</dbReference>
<keyword evidence="2" id="KW-0186">Copper</keyword>
<dbReference type="PROSITE" id="PS00498">
    <property type="entry name" value="TYROSINASE_2"/>
    <property type="match status" value="1"/>
</dbReference>
<dbReference type="InterPro" id="IPR008922">
    <property type="entry name" value="Di-copper_centre_dom_sf"/>
</dbReference>
<feature type="region of interest" description="Disordered" evidence="3">
    <location>
        <begin position="61"/>
        <end position="94"/>
    </location>
</feature>
<dbReference type="SUPFAM" id="SSF48056">
    <property type="entry name" value="Di-copper centre-containing domain"/>
    <property type="match status" value="1"/>
</dbReference>
<evidence type="ECO:0000256" key="2">
    <source>
        <dbReference type="ARBA" id="ARBA00023008"/>
    </source>
</evidence>